<evidence type="ECO:0000256" key="2">
    <source>
        <dbReference type="ARBA" id="ARBA00012438"/>
    </source>
</evidence>
<keyword evidence="8" id="KW-0175">Coiled coil</keyword>
<dbReference type="CDD" id="cd00156">
    <property type="entry name" value="REC"/>
    <property type="match status" value="1"/>
</dbReference>
<dbReference type="SMART" id="SM00448">
    <property type="entry name" value="REC"/>
    <property type="match status" value="1"/>
</dbReference>
<dbReference type="InterPro" id="IPR003661">
    <property type="entry name" value="HisK_dim/P_dom"/>
</dbReference>
<dbReference type="InterPro" id="IPR036890">
    <property type="entry name" value="HATPase_C_sf"/>
</dbReference>
<dbReference type="GO" id="GO:0000155">
    <property type="term" value="F:phosphorelay sensor kinase activity"/>
    <property type="evidence" value="ECO:0007669"/>
    <property type="project" value="InterPro"/>
</dbReference>
<sequence>MNTAADTIRVLHVDDDPAFAEMVATFLERESDAFAVETATDAAEGRARICEGGIDCVVSDYDMPGRNGIEFLRAVRAERSDLPFVLFTGKGSEEIASEAITAGVTDYLQKGSGTDQYSLLANRIRNAVDQVRAERERERMRERMELALAETDSIIYEIDLESGAISRHGAVESFYPVDTDRIPTRDDFTEHVVHPDDRDRFEAFFERIGTAENGLDTIDYRTNPETGTVRWLRGHAYHDGDDRIIGLVQDVTDRKERQRAIERHNERLEEFTSVVSHDLRNPLNVARGRLELAREGEDPEHFEAVERAHDRMEALIIDLLTLAREGETSAALTDVALDDLIEACWENVETAAATLALEPDGRTEVRLRADERRLRRLLENLVRNSVEHGGEAVTVRVGGLPDGDGFYVEDDGPGIPPDRREDAFSAGYSTNPDGTGFGLSIVQGIVETHGWEIRVVEGDGGGARFEVTGVELVAG</sequence>
<evidence type="ECO:0000256" key="4">
    <source>
        <dbReference type="ARBA" id="ARBA00022679"/>
    </source>
</evidence>
<evidence type="ECO:0000313" key="12">
    <source>
        <dbReference type="Proteomes" id="UP000323537"/>
    </source>
</evidence>
<evidence type="ECO:0000256" key="7">
    <source>
        <dbReference type="PROSITE-ProRule" id="PRU00169"/>
    </source>
</evidence>
<protein>
    <recommendedName>
        <fullName evidence="2">histidine kinase</fullName>
        <ecNumber evidence="2">2.7.13.3</ecNumber>
    </recommendedName>
</protein>
<dbReference type="InterPro" id="IPR035965">
    <property type="entry name" value="PAS-like_dom_sf"/>
</dbReference>
<dbReference type="Proteomes" id="UP000323537">
    <property type="component" value="Unassembled WGS sequence"/>
</dbReference>
<gene>
    <name evidence="11" type="ORF">SAMN04488066_11614</name>
</gene>
<reference evidence="11 12" key="1">
    <citation type="submission" date="2016-10" db="EMBL/GenBank/DDBJ databases">
        <authorList>
            <person name="Varghese N."/>
            <person name="Submissions S."/>
        </authorList>
    </citation>
    <scope>NUCLEOTIDE SEQUENCE [LARGE SCALE GENOMIC DNA]</scope>
    <source>
        <strain evidence="11 12">CGMCC 1.6377</strain>
    </source>
</reference>
<dbReference type="PROSITE" id="PS50109">
    <property type="entry name" value="HIS_KIN"/>
    <property type="match status" value="1"/>
</dbReference>
<evidence type="ECO:0000256" key="3">
    <source>
        <dbReference type="ARBA" id="ARBA00022553"/>
    </source>
</evidence>
<dbReference type="OrthoDB" id="8127at2157"/>
<evidence type="ECO:0000256" key="8">
    <source>
        <dbReference type="SAM" id="Coils"/>
    </source>
</evidence>
<dbReference type="SMART" id="SM00387">
    <property type="entry name" value="HATPase_c"/>
    <property type="match status" value="1"/>
</dbReference>
<dbReference type="InterPro" id="IPR005467">
    <property type="entry name" value="His_kinase_dom"/>
</dbReference>
<evidence type="ECO:0000259" key="9">
    <source>
        <dbReference type="PROSITE" id="PS50109"/>
    </source>
</evidence>
<dbReference type="Gene3D" id="3.30.565.10">
    <property type="entry name" value="Histidine kinase-like ATPase, C-terminal domain"/>
    <property type="match status" value="1"/>
</dbReference>
<feature type="coiled-coil region" evidence="8">
    <location>
        <begin position="121"/>
        <end position="150"/>
    </location>
</feature>
<dbReference type="Pfam" id="PF00072">
    <property type="entry name" value="Response_reg"/>
    <property type="match status" value="1"/>
</dbReference>
<dbReference type="SUPFAM" id="SSF55874">
    <property type="entry name" value="ATPase domain of HSP90 chaperone/DNA topoisomerase II/histidine kinase"/>
    <property type="match status" value="1"/>
</dbReference>
<organism evidence="11 12">
    <name type="scientific">Halorubrum aquaticum</name>
    <dbReference type="NCBI Taxonomy" id="387340"/>
    <lineage>
        <taxon>Archaea</taxon>
        <taxon>Methanobacteriati</taxon>
        <taxon>Methanobacteriota</taxon>
        <taxon>Stenosarchaea group</taxon>
        <taxon>Halobacteria</taxon>
        <taxon>Halobacteriales</taxon>
        <taxon>Haloferacaceae</taxon>
        <taxon>Halorubrum</taxon>
    </lineage>
</organism>
<dbReference type="InterPro" id="IPR011006">
    <property type="entry name" value="CheY-like_superfamily"/>
</dbReference>
<dbReference type="SUPFAM" id="SSF52172">
    <property type="entry name" value="CheY-like"/>
    <property type="match status" value="1"/>
</dbReference>
<dbReference type="InterPro" id="IPR003594">
    <property type="entry name" value="HATPase_dom"/>
</dbReference>
<dbReference type="AlphaFoldDB" id="A0A1I3BXJ3"/>
<dbReference type="Gene3D" id="3.40.50.2300">
    <property type="match status" value="1"/>
</dbReference>
<keyword evidence="12" id="KW-1185">Reference proteome</keyword>
<dbReference type="CDD" id="cd00075">
    <property type="entry name" value="HATPase"/>
    <property type="match status" value="1"/>
</dbReference>
<feature type="domain" description="Histidine kinase" evidence="9">
    <location>
        <begin position="274"/>
        <end position="468"/>
    </location>
</feature>
<dbReference type="PRINTS" id="PR00344">
    <property type="entry name" value="BCTRLSENSOR"/>
</dbReference>
<evidence type="ECO:0000256" key="1">
    <source>
        <dbReference type="ARBA" id="ARBA00000085"/>
    </source>
</evidence>
<feature type="modified residue" description="4-aspartylphosphate" evidence="7">
    <location>
        <position position="60"/>
    </location>
</feature>
<evidence type="ECO:0000259" key="10">
    <source>
        <dbReference type="PROSITE" id="PS50110"/>
    </source>
</evidence>
<keyword evidence="5 11" id="KW-0418">Kinase</keyword>
<dbReference type="PROSITE" id="PS50110">
    <property type="entry name" value="RESPONSE_REGULATORY"/>
    <property type="match status" value="1"/>
</dbReference>
<dbReference type="InterPro" id="IPR036097">
    <property type="entry name" value="HisK_dim/P_sf"/>
</dbReference>
<accession>A0A1I3BXJ3</accession>
<name>A0A1I3BXJ3_9EURY</name>
<dbReference type="EC" id="2.7.13.3" evidence="2"/>
<keyword evidence="4" id="KW-0808">Transferase</keyword>
<dbReference type="InterPro" id="IPR001789">
    <property type="entry name" value="Sig_transdc_resp-reg_receiver"/>
</dbReference>
<dbReference type="Pfam" id="PF00512">
    <property type="entry name" value="HisKA"/>
    <property type="match status" value="1"/>
</dbReference>
<dbReference type="RefSeq" id="WP_149785069.1">
    <property type="nucleotide sequence ID" value="NZ_BAAADP010000001.1"/>
</dbReference>
<dbReference type="PANTHER" id="PTHR43711:SF1">
    <property type="entry name" value="HISTIDINE KINASE 1"/>
    <property type="match status" value="1"/>
</dbReference>
<evidence type="ECO:0000313" key="11">
    <source>
        <dbReference type="EMBL" id="SFH66659.1"/>
    </source>
</evidence>
<proteinExistence type="predicted"/>
<keyword evidence="6" id="KW-0902">Two-component regulatory system</keyword>
<dbReference type="PANTHER" id="PTHR43711">
    <property type="entry name" value="TWO-COMPONENT HISTIDINE KINASE"/>
    <property type="match status" value="1"/>
</dbReference>
<comment type="catalytic activity">
    <reaction evidence="1">
        <text>ATP + protein L-histidine = ADP + protein N-phospho-L-histidine.</text>
        <dbReference type="EC" id="2.7.13.3"/>
    </reaction>
</comment>
<dbReference type="SMART" id="SM00388">
    <property type="entry name" value="HisKA"/>
    <property type="match status" value="1"/>
</dbReference>
<dbReference type="Pfam" id="PF02518">
    <property type="entry name" value="HATPase_c"/>
    <property type="match status" value="1"/>
</dbReference>
<dbReference type="InterPro" id="IPR004358">
    <property type="entry name" value="Sig_transdc_His_kin-like_C"/>
</dbReference>
<dbReference type="EMBL" id="FOPZ01000016">
    <property type="protein sequence ID" value="SFH66659.1"/>
    <property type="molecule type" value="Genomic_DNA"/>
</dbReference>
<keyword evidence="3 7" id="KW-0597">Phosphoprotein</keyword>
<evidence type="ECO:0000256" key="5">
    <source>
        <dbReference type="ARBA" id="ARBA00022777"/>
    </source>
</evidence>
<dbReference type="SUPFAM" id="SSF47384">
    <property type="entry name" value="Homodimeric domain of signal transducing histidine kinase"/>
    <property type="match status" value="1"/>
</dbReference>
<dbReference type="Gene3D" id="1.10.287.130">
    <property type="match status" value="1"/>
</dbReference>
<dbReference type="InterPro" id="IPR050736">
    <property type="entry name" value="Sensor_HK_Regulatory"/>
</dbReference>
<dbReference type="Gene3D" id="3.30.450.20">
    <property type="entry name" value="PAS domain"/>
    <property type="match status" value="1"/>
</dbReference>
<dbReference type="SUPFAM" id="SSF55785">
    <property type="entry name" value="PYP-like sensor domain (PAS domain)"/>
    <property type="match status" value="1"/>
</dbReference>
<evidence type="ECO:0000256" key="6">
    <source>
        <dbReference type="ARBA" id="ARBA00023012"/>
    </source>
</evidence>
<feature type="domain" description="Response regulatory" evidence="10">
    <location>
        <begin position="9"/>
        <end position="125"/>
    </location>
</feature>
<dbReference type="CDD" id="cd00082">
    <property type="entry name" value="HisKA"/>
    <property type="match status" value="1"/>
</dbReference>